<sequence>MDSRRVASDTVSRTVRRGGYVRSVKAVEPGAATASSPRAHRVRPPPAPHQWERATEPRPARAFPPALPAFLIAWRARRAYSSPPPHANLNFVCRRWLHSRLYLMLQTKHNMLPAQLNSFELGTI</sequence>
<keyword evidence="4" id="KW-1185">Reference proteome</keyword>
<dbReference type="OrthoDB" id="7408320at2759"/>
<dbReference type="AlphaFoldDB" id="A0A8S0ZI09"/>
<evidence type="ECO:0000256" key="1">
    <source>
        <dbReference type="SAM" id="MobiDB-lite"/>
    </source>
</evidence>
<accession>A0A8S0ZI09</accession>
<gene>
    <name evidence="3" type="ORF">APLA_LOCUS12983</name>
    <name evidence="2" type="ORF">APLA_LOCUS5129</name>
</gene>
<evidence type="ECO:0000313" key="4">
    <source>
        <dbReference type="Proteomes" id="UP000494106"/>
    </source>
</evidence>
<dbReference type="EMBL" id="CADEBC010000548">
    <property type="protein sequence ID" value="CAB3251344.1"/>
    <property type="molecule type" value="Genomic_DNA"/>
</dbReference>
<protein>
    <submittedName>
        <fullName evidence="2">Uncharacterized protein</fullName>
    </submittedName>
</protein>
<dbReference type="EMBL" id="CADEBD010000288">
    <property type="protein sequence ID" value="CAB3231325.1"/>
    <property type="molecule type" value="Genomic_DNA"/>
</dbReference>
<dbReference type="Proteomes" id="UP000494256">
    <property type="component" value="Unassembled WGS sequence"/>
</dbReference>
<proteinExistence type="predicted"/>
<feature type="region of interest" description="Disordered" evidence="1">
    <location>
        <begin position="24"/>
        <end position="60"/>
    </location>
</feature>
<name>A0A8S0ZI09_ARCPL</name>
<comment type="caution">
    <text evidence="2">The sequence shown here is derived from an EMBL/GenBank/DDBJ whole genome shotgun (WGS) entry which is preliminary data.</text>
</comment>
<feature type="compositionally biased region" description="Basic and acidic residues" evidence="1">
    <location>
        <begin position="50"/>
        <end position="59"/>
    </location>
</feature>
<reference evidence="4 5" key="1">
    <citation type="submission" date="2020-04" db="EMBL/GenBank/DDBJ databases">
        <authorList>
            <person name="Wallbank WR R."/>
            <person name="Pardo Diaz C."/>
            <person name="Kozak K."/>
            <person name="Martin S."/>
            <person name="Jiggins C."/>
            <person name="Moest M."/>
            <person name="Warren A I."/>
            <person name="Byers J.R.P. K."/>
            <person name="Montejo-Kovacevich G."/>
            <person name="Yen C E."/>
        </authorList>
    </citation>
    <scope>NUCLEOTIDE SEQUENCE [LARGE SCALE GENOMIC DNA]</scope>
</reference>
<organism evidence="2 5">
    <name type="scientific">Arctia plantaginis</name>
    <name type="common">Wood tiger moth</name>
    <name type="synonym">Phalaena plantaginis</name>
    <dbReference type="NCBI Taxonomy" id="874455"/>
    <lineage>
        <taxon>Eukaryota</taxon>
        <taxon>Metazoa</taxon>
        <taxon>Ecdysozoa</taxon>
        <taxon>Arthropoda</taxon>
        <taxon>Hexapoda</taxon>
        <taxon>Insecta</taxon>
        <taxon>Pterygota</taxon>
        <taxon>Neoptera</taxon>
        <taxon>Endopterygota</taxon>
        <taxon>Lepidoptera</taxon>
        <taxon>Glossata</taxon>
        <taxon>Ditrysia</taxon>
        <taxon>Noctuoidea</taxon>
        <taxon>Erebidae</taxon>
        <taxon>Arctiinae</taxon>
        <taxon>Arctia</taxon>
    </lineage>
</organism>
<evidence type="ECO:0000313" key="2">
    <source>
        <dbReference type="EMBL" id="CAB3231325.1"/>
    </source>
</evidence>
<evidence type="ECO:0000313" key="5">
    <source>
        <dbReference type="Proteomes" id="UP000494256"/>
    </source>
</evidence>
<dbReference type="Proteomes" id="UP000494106">
    <property type="component" value="Unassembled WGS sequence"/>
</dbReference>
<evidence type="ECO:0000313" key="3">
    <source>
        <dbReference type="EMBL" id="CAB3251344.1"/>
    </source>
</evidence>